<protein>
    <submittedName>
        <fullName evidence="1">Uncharacterized protein</fullName>
    </submittedName>
</protein>
<proteinExistence type="predicted"/>
<keyword evidence="2" id="KW-1185">Reference proteome</keyword>
<dbReference type="EMBL" id="CM037022">
    <property type="protein sequence ID" value="KAH7667212.1"/>
    <property type="molecule type" value="Genomic_DNA"/>
</dbReference>
<evidence type="ECO:0000313" key="2">
    <source>
        <dbReference type="Proteomes" id="UP000827976"/>
    </source>
</evidence>
<gene>
    <name evidence="1" type="ORF">IHE45_12G044900</name>
</gene>
<sequence>MVNNAACSKYLDNIESWQPSIPLWEKQFCASVCLIPWETICEKKRVLAMYEKVAKWDDSAGEEAFHNAKARYWAEINGLPCDIPLPDPDAYNDVIDHDPVLDPLLLEELNNLPSAESEEDSSDGWDFLLVDQPVPADGPVEEVPTLNKRTEQNSTVPLNDVYHGNASFYFGQKENNDGYGNFANRPNN</sequence>
<evidence type="ECO:0000313" key="1">
    <source>
        <dbReference type="EMBL" id="KAH7667212.1"/>
    </source>
</evidence>
<comment type="caution">
    <text evidence="1">The sequence shown here is derived from an EMBL/GenBank/DDBJ whole genome shotgun (WGS) entry which is preliminary data.</text>
</comment>
<reference evidence="2" key="1">
    <citation type="journal article" date="2022" name="Nat. Commun.">
        <title>Chromosome evolution and the genetic basis of agronomically important traits in greater yam.</title>
        <authorList>
            <person name="Bredeson J.V."/>
            <person name="Lyons J.B."/>
            <person name="Oniyinde I.O."/>
            <person name="Okereke N.R."/>
            <person name="Kolade O."/>
            <person name="Nnabue I."/>
            <person name="Nwadili C.O."/>
            <person name="Hribova E."/>
            <person name="Parker M."/>
            <person name="Nwogha J."/>
            <person name="Shu S."/>
            <person name="Carlson J."/>
            <person name="Kariba R."/>
            <person name="Muthemba S."/>
            <person name="Knop K."/>
            <person name="Barton G.J."/>
            <person name="Sherwood A.V."/>
            <person name="Lopez-Montes A."/>
            <person name="Asiedu R."/>
            <person name="Jamnadass R."/>
            <person name="Muchugi A."/>
            <person name="Goodstein D."/>
            <person name="Egesi C.N."/>
            <person name="Featherston J."/>
            <person name="Asfaw A."/>
            <person name="Simpson G.G."/>
            <person name="Dolezel J."/>
            <person name="Hendre P.S."/>
            <person name="Van Deynze A."/>
            <person name="Kumar P.L."/>
            <person name="Obidiegwu J.E."/>
            <person name="Bhattacharjee R."/>
            <person name="Rokhsar D.S."/>
        </authorList>
    </citation>
    <scope>NUCLEOTIDE SEQUENCE [LARGE SCALE GENOMIC DNA]</scope>
    <source>
        <strain evidence="2">cv. TDa95/00328</strain>
    </source>
</reference>
<name>A0ACB7V1L3_DIOAL</name>
<dbReference type="Proteomes" id="UP000827976">
    <property type="component" value="Chromosome 12"/>
</dbReference>
<accession>A0ACB7V1L3</accession>
<organism evidence="1 2">
    <name type="scientific">Dioscorea alata</name>
    <name type="common">Purple yam</name>
    <dbReference type="NCBI Taxonomy" id="55571"/>
    <lineage>
        <taxon>Eukaryota</taxon>
        <taxon>Viridiplantae</taxon>
        <taxon>Streptophyta</taxon>
        <taxon>Embryophyta</taxon>
        <taxon>Tracheophyta</taxon>
        <taxon>Spermatophyta</taxon>
        <taxon>Magnoliopsida</taxon>
        <taxon>Liliopsida</taxon>
        <taxon>Dioscoreales</taxon>
        <taxon>Dioscoreaceae</taxon>
        <taxon>Dioscorea</taxon>
    </lineage>
</organism>